<dbReference type="Proteomes" id="UP000499080">
    <property type="component" value="Unassembled WGS sequence"/>
</dbReference>
<dbReference type="PROSITE" id="PS51421">
    <property type="entry name" value="RAS"/>
    <property type="match status" value="1"/>
</dbReference>
<dbReference type="OrthoDB" id="28034at2759"/>
<dbReference type="PROSITE" id="PS51419">
    <property type="entry name" value="RAB"/>
    <property type="match status" value="1"/>
</dbReference>
<dbReference type="PANTHER" id="PTHR47977">
    <property type="entry name" value="RAS-RELATED PROTEIN RAB"/>
    <property type="match status" value="1"/>
</dbReference>
<dbReference type="InterPro" id="IPR005225">
    <property type="entry name" value="Small_GTP-bd"/>
</dbReference>
<dbReference type="EMBL" id="BGPR01003376">
    <property type="protein sequence ID" value="GBM87357.1"/>
    <property type="molecule type" value="Genomic_DNA"/>
</dbReference>
<accession>A0A4Y2JBB4</accession>
<evidence type="ECO:0000313" key="4">
    <source>
        <dbReference type="Proteomes" id="UP000499080"/>
    </source>
</evidence>
<dbReference type="SUPFAM" id="SSF52540">
    <property type="entry name" value="P-loop containing nucleoside triphosphate hydrolases"/>
    <property type="match status" value="1"/>
</dbReference>
<dbReference type="GO" id="GO:0005525">
    <property type="term" value="F:GTP binding"/>
    <property type="evidence" value="ECO:0007669"/>
    <property type="project" value="UniProtKB-KW"/>
</dbReference>
<dbReference type="FunFam" id="3.40.50.300:FF:001329">
    <property type="entry name" value="Small GTP-binding protein, putative"/>
    <property type="match status" value="1"/>
</dbReference>
<keyword evidence="1" id="KW-0547">Nucleotide-binding</keyword>
<dbReference type="NCBIfam" id="TIGR00231">
    <property type="entry name" value="small_GTP"/>
    <property type="match status" value="1"/>
</dbReference>
<dbReference type="InterPro" id="IPR050227">
    <property type="entry name" value="Rab"/>
</dbReference>
<sequence>MARNVNKQGTSNFCFKLILLGDYNVGKTSIFCRFGDNEFKENTNLTVGTDNRKKIIEVGGQNVTLILWDTVGTERFRTLTRNYFRNAHACLLVFSCDEPDTLTSLSQWVVDADNFAEKSLKVLIGNKIDLKCSTAQEKVNAFAHHHDCDIVFNVSAKTGEGITEVFQTIAKKLMQQNNQVQLQRNQPLFEKDIHQLDSEEAKLNCC</sequence>
<dbReference type="SMART" id="SM00176">
    <property type="entry name" value="RAN"/>
    <property type="match status" value="1"/>
</dbReference>
<keyword evidence="2" id="KW-0342">GTP-binding</keyword>
<comment type="caution">
    <text evidence="3">The sequence shown here is derived from an EMBL/GenBank/DDBJ whole genome shotgun (WGS) entry which is preliminary data.</text>
</comment>
<dbReference type="SMART" id="SM00175">
    <property type="entry name" value="RAB"/>
    <property type="match status" value="1"/>
</dbReference>
<proteinExistence type="predicted"/>
<dbReference type="SMART" id="SM00173">
    <property type="entry name" value="RAS"/>
    <property type="match status" value="1"/>
</dbReference>
<name>A0A4Y2JBB4_ARAVE</name>
<dbReference type="AlphaFoldDB" id="A0A4Y2JBB4"/>
<evidence type="ECO:0000313" key="3">
    <source>
        <dbReference type="EMBL" id="GBM87357.1"/>
    </source>
</evidence>
<protein>
    <submittedName>
        <fullName evidence="3">Ras-related protein Rab-14</fullName>
    </submittedName>
</protein>
<evidence type="ECO:0000256" key="2">
    <source>
        <dbReference type="ARBA" id="ARBA00023134"/>
    </source>
</evidence>
<dbReference type="InterPro" id="IPR027417">
    <property type="entry name" value="P-loop_NTPase"/>
</dbReference>
<dbReference type="SMART" id="SM00174">
    <property type="entry name" value="RHO"/>
    <property type="match status" value="1"/>
</dbReference>
<reference evidence="3 4" key="1">
    <citation type="journal article" date="2019" name="Sci. Rep.">
        <title>Orb-weaving spider Araneus ventricosus genome elucidates the spidroin gene catalogue.</title>
        <authorList>
            <person name="Kono N."/>
            <person name="Nakamura H."/>
            <person name="Ohtoshi R."/>
            <person name="Moran D.A.P."/>
            <person name="Shinohara A."/>
            <person name="Yoshida Y."/>
            <person name="Fujiwara M."/>
            <person name="Mori M."/>
            <person name="Tomita M."/>
            <person name="Arakawa K."/>
        </authorList>
    </citation>
    <scope>NUCLEOTIDE SEQUENCE [LARGE SCALE GENOMIC DNA]</scope>
</reference>
<gene>
    <name evidence="3" type="primary">RAB14_0</name>
    <name evidence="3" type="ORF">AVEN_112784_1</name>
</gene>
<dbReference type="PRINTS" id="PR00449">
    <property type="entry name" value="RASTRNSFRMNG"/>
</dbReference>
<dbReference type="InterPro" id="IPR001806">
    <property type="entry name" value="Small_GTPase"/>
</dbReference>
<dbReference type="Pfam" id="PF00071">
    <property type="entry name" value="Ras"/>
    <property type="match status" value="1"/>
</dbReference>
<keyword evidence="4" id="KW-1185">Reference proteome</keyword>
<organism evidence="3 4">
    <name type="scientific">Araneus ventricosus</name>
    <name type="common">Orbweaver spider</name>
    <name type="synonym">Epeira ventricosa</name>
    <dbReference type="NCBI Taxonomy" id="182803"/>
    <lineage>
        <taxon>Eukaryota</taxon>
        <taxon>Metazoa</taxon>
        <taxon>Ecdysozoa</taxon>
        <taxon>Arthropoda</taxon>
        <taxon>Chelicerata</taxon>
        <taxon>Arachnida</taxon>
        <taxon>Araneae</taxon>
        <taxon>Araneomorphae</taxon>
        <taxon>Entelegynae</taxon>
        <taxon>Araneoidea</taxon>
        <taxon>Araneidae</taxon>
        <taxon>Araneus</taxon>
    </lineage>
</organism>
<evidence type="ECO:0000256" key="1">
    <source>
        <dbReference type="ARBA" id="ARBA00022741"/>
    </source>
</evidence>
<dbReference type="CDD" id="cd00154">
    <property type="entry name" value="Rab"/>
    <property type="match status" value="1"/>
</dbReference>
<dbReference type="Gene3D" id="3.40.50.300">
    <property type="entry name" value="P-loop containing nucleotide triphosphate hydrolases"/>
    <property type="match status" value="1"/>
</dbReference>
<dbReference type="GO" id="GO:0003924">
    <property type="term" value="F:GTPase activity"/>
    <property type="evidence" value="ECO:0007669"/>
    <property type="project" value="InterPro"/>
</dbReference>